<dbReference type="Gene3D" id="3.40.50.10070">
    <property type="entry name" value="TolB, N-terminal domain"/>
    <property type="match status" value="1"/>
</dbReference>
<dbReference type="Proteomes" id="UP000325372">
    <property type="component" value="Unassembled WGS sequence"/>
</dbReference>
<dbReference type="Gene3D" id="1.25.40.10">
    <property type="entry name" value="Tetratricopeptide repeat domain"/>
    <property type="match status" value="1"/>
</dbReference>
<feature type="repeat" description="TPR" evidence="1">
    <location>
        <begin position="446"/>
        <end position="479"/>
    </location>
</feature>
<evidence type="ECO:0000313" key="4">
    <source>
        <dbReference type="Proteomes" id="UP000325372"/>
    </source>
</evidence>
<evidence type="ECO:0000313" key="3">
    <source>
        <dbReference type="EMBL" id="KAA9131340.1"/>
    </source>
</evidence>
<dbReference type="AlphaFoldDB" id="A0A5N0T8S0"/>
<dbReference type="PANTHER" id="PTHR12558:SF13">
    <property type="entry name" value="CELL DIVISION CYCLE PROTEIN 27 HOMOLOG"/>
    <property type="match status" value="1"/>
</dbReference>
<protein>
    <submittedName>
        <fullName evidence="3">Uncharacterized protein</fullName>
    </submittedName>
</protein>
<dbReference type="InterPro" id="IPR011990">
    <property type="entry name" value="TPR-like_helical_dom_sf"/>
</dbReference>
<organism evidence="3 4">
    <name type="scientific">Marinihelvus fidelis</name>
    <dbReference type="NCBI Taxonomy" id="2613842"/>
    <lineage>
        <taxon>Bacteria</taxon>
        <taxon>Pseudomonadati</taxon>
        <taxon>Pseudomonadota</taxon>
        <taxon>Gammaproteobacteria</taxon>
        <taxon>Chromatiales</taxon>
        <taxon>Wenzhouxiangellaceae</taxon>
        <taxon>Marinihelvus</taxon>
    </lineage>
</organism>
<dbReference type="SMART" id="SM00028">
    <property type="entry name" value="TPR"/>
    <property type="match status" value="2"/>
</dbReference>
<accession>A0A5N0T8S0</accession>
<evidence type="ECO:0000256" key="2">
    <source>
        <dbReference type="SAM" id="Phobius"/>
    </source>
</evidence>
<feature type="transmembrane region" description="Helical" evidence="2">
    <location>
        <begin position="92"/>
        <end position="109"/>
    </location>
</feature>
<proteinExistence type="predicted"/>
<dbReference type="InterPro" id="IPR019734">
    <property type="entry name" value="TPR_rpt"/>
</dbReference>
<dbReference type="PANTHER" id="PTHR12558">
    <property type="entry name" value="CELL DIVISION CYCLE 16,23,27"/>
    <property type="match status" value="1"/>
</dbReference>
<dbReference type="RefSeq" id="WP_150863990.1">
    <property type="nucleotide sequence ID" value="NZ_VYXP01000005.1"/>
</dbReference>
<reference evidence="3 4" key="1">
    <citation type="submission" date="2019-09" db="EMBL/GenBank/DDBJ databases">
        <title>Wenzhouxiangella sp. Genome sequencing and assembly.</title>
        <authorList>
            <person name="Zhang R."/>
        </authorList>
    </citation>
    <scope>NUCLEOTIDE SEQUENCE [LARGE SCALE GENOMIC DNA]</scope>
    <source>
        <strain evidence="3 4">W260</strain>
    </source>
</reference>
<dbReference type="EMBL" id="VYXP01000005">
    <property type="protein sequence ID" value="KAA9131340.1"/>
    <property type="molecule type" value="Genomic_DNA"/>
</dbReference>
<keyword evidence="2" id="KW-1133">Transmembrane helix</keyword>
<dbReference type="PROSITE" id="PS50005">
    <property type="entry name" value="TPR"/>
    <property type="match status" value="2"/>
</dbReference>
<keyword evidence="1" id="KW-0802">TPR repeat</keyword>
<comment type="caution">
    <text evidence="3">The sequence shown here is derived from an EMBL/GenBank/DDBJ whole genome shotgun (WGS) entry which is preliminary data.</text>
</comment>
<keyword evidence="4" id="KW-1185">Reference proteome</keyword>
<feature type="transmembrane region" description="Helical" evidence="2">
    <location>
        <begin position="42"/>
        <end position="65"/>
    </location>
</feature>
<sequence length="692" mass="77210">MSLVAELKRRNVFKVAIAYAVTAWVLLQATEVVSDILELPAWAPKLILLILVVGFVPALIIAWAFELTPDGVKLESEVDRSQSVTRKTGRKLDFIIMALLGLSLAYFIWESRFKQAADMEVANPTPVTQGTPAEPAEPVRQVPTERAEANRNSIAVLPFANRSAEAADAYFTDGIHDDLLTQLSKIGEFSVISRTSVMEYRDTTKNLRDIAGELDVAHIMEGAVQRAGNRVRINVQLIDATTDEHLWAEIYDRELTTDNLFDIQSEIAIAIAGALSATLTDRELAAMSEAPTANVAAYELYLQARQLGFEQDQLSNQTALELAHEALRLDPEFKLAWVTLAEAQLTRYWWYSGGDPEMRGMARESINRARALDDDFPELFMAEGLYWYWGHLDYERAIYNFGQAIERAPNDAAAYYRLAWASRRGDQWEQTVDAYRQGLRLDPRIAHYWGDYGLTLTLLHRYDEAMAAHARARALEPDSHLLRALEALTVLQATGNTEAAIGLSTGAQHTTEWDNIDTYIAVRLAADRFEEALATIQKMDARMEVQRQLIALREDQAAQVYHFMGDFEASSAAADAAWFRLQGLRETLGEDYRILLAEARVSALRGEVGEPLQRRVTGALDAQPPDGVESKRVALEAARIYAMADMGDDAVSLLEPLFQPPSLVSVHTVGTDPAFDGIRESPAFIAMMERVQ</sequence>
<keyword evidence="2" id="KW-0472">Membrane</keyword>
<feature type="transmembrane region" description="Helical" evidence="2">
    <location>
        <begin position="12"/>
        <end position="30"/>
    </location>
</feature>
<feature type="repeat" description="TPR" evidence="1">
    <location>
        <begin position="412"/>
        <end position="445"/>
    </location>
</feature>
<name>A0A5N0T8S0_9GAMM</name>
<dbReference type="SUPFAM" id="SSF48452">
    <property type="entry name" value="TPR-like"/>
    <property type="match status" value="1"/>
</dbReference>
<evidence type="ECO:0000256" key="1">
    <source>
        <dbReference type="PROSITE-ProRule" id="PRU00339"/>
    </source>
</evidence>
<gene>
    <name evidence="3" type="ORF">F3N42_08435</name>
</gene>
<keyword evidence="2" id="KW-0812">Transmembrane</keyword>